<evidence type="ECO:0000256" key="4">
    <source>
        <dbReference type="ARBA" id="ARBA00023136"/>
    </source>
</evidence>
<dbReference type="PANTHER" id="PTHR43847">
    <property type="entry name" value="BLL3993 PROTEIN"/>
    <property type="match status" value="1"/>
</dbReference>
<keyword evidence="7" id="KW-1185">Reference proteome</keyword>
<dbReference type="OrthoDB" id="7203053at2"/>
<dbReference type="AlphaFoldDB" id="A0A1H6YAC0"/>
<keyword evidence="2 5" id="KW-0812">Transmembrane</keyword>
<evidence type="ECO:0000313" key="7">
    <source>
        <dbReference type="Proteomes" id="UP000199200"/>
    </source>
</evidence>
<organism evidence="6 7">
    <name type="scientific">Bhargavaea ginsengi</name>
    <dbReference type="NCBI Taxonomy" id="426757"/>
    <lineage>
        <taxon>Bacteria</taxon>
        <taxon>Bacillati</taxon>
        <taxon>Bacillota</taxon>
        <taxon>Bacilli</taxon>
        <taxon>Bacillales</taxon>
        <taxon>Caryophanaceae</taxon>
        <taxon>Bhargavaea</taxon>
    </lineage>
</organism>
<keyword evidence="4 5" id="KW-0472">Membrane</keyword>
<dbReference type="Gene3D" id="1.20.120.1630">
    <property type="match status" value="1"/>
</dbReference>
<keyword evidence="3 5" id="KW-1133">Transmembrane helix</keyword>
<evidence type="ECO:0000256" key="2">
    <source>
        <dbReference type="ARBA" id="ARBA00022692"/>
    </source>
</evidence>
<dbReference type="Proteomes" id="UP000199200">
    <property type="component" value="Unassembled WGS sequence"/>
</dbReference>
<dbReference type="GO" id="GO:0016020">
    <property type="term" value="C:membrane"/>
    <property type="evidence" value="ECO:0007669"/>
    <property type="project" value="UniProtKB-SubCell"/>
</dbReference>
<evidence type="ECO:0000256" key="3">
    <source>
        <dbReference type="ARBA" id="ARBA00022989"/>
    </source>
</evidence>
<evidence type="ECO:0000256" key="1">
    <source>
        <dbReference type="ARBA" id="ARBA00004141"/>
    </source>
</evidence>
<dbReference type="GO" id="GO:0004671">
    <property type="term" value="F:protein C-terminal S-isoprenylcysteine carboxyl O-methyltransferase activity"/>
    <property type="evidence" value="ECO:0007669"/>
    <property type="project" value="InterPro"/>
</dbReference>
<dbReference type="RefSeq" id="WP_092052032.1">
    <property type="nucleotide sequence ID" value="NZ_FNZF01000002.1"/>
</dbReference>
<feature type="transmembrane region" description="Helical" evidence="5">
    <location>
        <begin position="129"/>
        <end position="151"/>
    </location>
</feature>
<feature type="transmembrane region" description="Helical" evidence="5">
    <location>
        <begin position="42"/>
        <end position="61"/>
    </location>
</feature>
<dbReference type="InterPro" id="IPR007269">
    <property type="entry name" value="ICMT_MeTrfase"/>
</dbReference>
<evidence type="ECO:0000256" key="5">
    <source>
        <dbReference type="SAM" id="Phobius"/>
    </source>
</evidence>
<dbReference type="InterPro" id="IPR052527">
    <property type="entry name" value="Metal_cation-efflux_comp"/>
</dbReference>
<dbReference type="Pfam" id="PF04140">
    <property type="entry name" value="ICMT"/>
    <property type="match status" value="1"/>
</dbReference>
<dbReference type="GO" id="GO:0032259">
    <property type="term" value="P:methylation"/>
    <property type="evidence" value="ECO:0007669"/>
    <property type="project" value="UniProtKB-KW"/>
</dbReference>
<dbReference type="EMBL" id="FNZF01000002">
    <property type="protein sequence ID" value="SEJ34142.1"/>
    <property type="molecule type" value="Genomic_DNA"/>
</dbReference>
<reference evidence="7" key="1">
    <citation type="submission" date="2016-10" db="EMBL/GenBank/DDBJ databases">
        <authorList>
            <person name="Varghese N."/>
            <person name="Submissions S."/>
        </authorList>
    </citation>
    <scope>NUCLEOTIDE SEQUENCE [LARGE SCALE GENOMIC DNA]</scope>
    <source>
        <strain evidence="7">CGMCC 1.6763</strain>
    </source>
</reference>
<evidence type="ECO:0000313" key="6">
    <source>
        <dbReference type="EMBL" id="SEJ34142.1"/>
    </source>
</evidence>
<keyword evidence="6" id="KW-0808">Transferase</keyword>
<proteinExistence type="predicted"/>
<feature type="transmembrane region" description="Helical" evidence="5">
    <location>
        <begin position="68"/>
        <end position="86"/>
    </location>
</feature>
<accession>A0A1H6YAC0</accession>
<gene>
    <name evidence="6" type="ORF">SAMN04488127_1677</name>
</gene>
<name>A0A1H6YAC0_9BACL</name>
<keyword evidence="6" id="KW-0489">Methyltransferase</keyword>
<sequence length="180" mass="20662">MLFWILIGLVIIQRLVELRVAKRNEQKLRARGAFEAGASHYPYMVAMHTAFFISLMAEVLLTDRPLSPIWPVLLAVFLTMQVLRVWCLASLGEYWNTKIIILPGANVVRRGPYKWLKHPNYVIVTTELLVLPLIFQAYLTAAVFMVLNAWMLSVRIPAEERALREATDYSERFGLGNSRT</sequence>
<comment type="subcellular location">
    <subcellularLocation>
        <location evidence="1">Membrane</location>
        <topology evidence="1">Multi-pass membrane protein</topology>
    </subcellularLocation>
</comment>
<protein>
    <submittedName>
        <fullName evidence="6">15-methylpalmitoyl-4-hydroxy-2-pyrone 4-O-methyltransferase</fullName>
    </submittedName>
</protein>
<dbReference type="PANTHER" id="PTHR43847:SF1">
    <property type="entry name" value="BLL3993 PROTEIN"/>
    <property type="match status" value="1"/>
</dbReference>
<dbReference type="STRING" id="426757.SAMN04488127_1677"/>